<dbReference type="Proteomes" id="UP001148838">
    <property type="component" value="Unassembled WGS sequence"/>
</dbReference>
<dbReference type="EMBL" id="JAJSOF020000001">
    <property type="protein sequence ID" value="KAJ4451623.1"/>
    <property type="molecule type" value="Genomic_DNA"/>
</dbReference>
<sequence length="276" mass="32193">MSSIDESPNHGLFPKGGDSWCKYQKAKESGQPFSHKNSLPYTIVEEIKPIFRDLTNIELLKKCLHGRTQNPNECINSIIWARLPKTVFVSISTLHFGVYDAVITFNYGNMSRCKVLQRLLKTVGLSTVKAMYKMDKERLRAADKYAKDIEMKARQHRSAKRKLVEIWKRMLTTHLMDQECIEKLQRSFPKRLKLHPYKIQLLHAINPQEKLLWTQFAATMLQRIGDEPEFLENILFSDEATFHVNGCVNWHSCVIWSLENPLVLHEHTRDFPKVNT</sequence>
<organism evidence="1 2">
    <name type="scientific">Periplaneta americana</name>
    <name type="common">American cockroach</name>
    <name type="synonym">Blatta americana</name>
    <dbReference type="NCBI Taxonomy" id="6978"/>
    <lineage>
        <taxon>Eukaryota</taxon>
        <taxon>Metazoa</taxon>
        <taxon>Ecdysozoa</taxon>
        <taxon>Arthropoda</taxon>
        <taxon>Hexapoda</taxon>
        <taxon>Insecta</taxon>
        <taxon>Pterygota</taxon>
        <taxon>Neoptera</taxon>
        <taxon>Polyneoptera</taxon>
        <taxon>Dictyoptera</taxon>
        <taxon>Blattodea</taxon>
        <taxon>Blattoidea</taxon>
        <taxon>Blattidae</taxon>
        <taxon>Blattinae</taxon>
        <taxon>Periplaneta</taxon>
    </lineage>
</organism>
<reference evidence="1 2" key="1">
    <citation type="journal article" date="2022" name="Allergy">
        <title>Genome assembly and annotation of Periplaneta americana reveal a comprehensive cockroach allergen profile.</title>
        <authorList>
            <person name="Wang L."/>
            <person name="Xiong Q."/>
            <person name="Saelim N."/>
            <person name="Wang L."/>
            <person name="Nong W."/>
            <person name="Wan A.T."/>
            <person name="Shi M."/>
            <person name="Liu X."/>
            <person name="Cao Q."/>
            <person name="Hui J.H.L."/>
            <person name="Sookrung N."/>
            <person name="Leung T.F."/>
            <person name="Tungtrongchitr A."/>
            <person name="Tsui S.K.W."/>
        </authorList>
    </citation>
    <scope>NUCLEOTIDE SEQUENCE [LARGE SCALE GENOMIC DNA]</scope>
    <source>
        <strain evidence="1">PWHHKU_190912</strain>
    </source>
</reference>
<evidence type="ECO:0000313" key="2">
    <source>
        <dbReference type="Proteomes" id="UP001148838"/>
    </source>
</evidence>
<dbReference type="PANTHER" id="PTHR47326:SF1">
    <property type="entry name" value="HTH PSQ-TYPE DOMAIN-CONTAINING PROTEIN"/>
    <property type="match status" value="1"/>
</dbReference>
<name>A0ABQ8U0Q1_PERAM</name>
<dbReference type="PANTHER" id="PTHR47326">
    <property type="entry name" value="TRANSPOSABLE ELEMENT TC3 TRANSPOSASE-LIKE PROTEIN"/>
    <property type="match status" value="1"/>
</dbReference>
<evidence type="ECO:0000313" key="1">
    <source>
        <dbReference type="EMBL" id="KAJ4451623.1"/>
    </source>
</evidence>
<keyword evidence="2" id="KW-1185">Reference proteome</keyword>
<accession>A0ABQ8U0Q1</accession>
<gene>
    <name evidence="1" type="ORF">ANN_03092</name>
</gene>
<proteinExistence type="predicted"/>
<comment type="caution">
    <text evidence="1">The sequence shown here is derived from an EMBL/GenBank/DDBJ whole genome shotgun (WGS) entry which is preliminary data.</text>
</comment>
<protein>
    <submittedName>
        <fullName evidence="1">Uncharacterized protein</fullName>
    </submittedName>
</protein>